<dbReference type="KEGG" id="nti:DNFV4_00973"/>
<keyword evidence="3" id="KW-1185">Reference proteome</keyword>
<keyword evidence="1" id="KW-0732">Signal</keyword>
<dbReference type="AlphaFoldDB" id="A0AA86T2G0"/>
<evidence type="ECO:0000256" key="1">
    <source>
        <dbReference type="SAM" id="SignalP"/>
    </source>
</evidence>
<gene>
    <name evidence="2" type="ORF">DNFV4_00973</name>
</gene>
<proteinExistence type="predicted"/>
<dbReference type="EMBL" id="OX365700">
    <property type="protein sequence ID" value="CAI4030545.1"/>
    <property type="molecule type" value="Genomic_DNA"/>
</dbReference>
<reference evidence="2" key="1">
    <citation type="submission" date="2022-10" db="EMBL/GenBank/DDBJ databases">
        <authorList>
            <person name="Koch H."/>
        </authorList>
    </citation>
    <scope>NUCLEOTIDE SEQUENCE</scope>
    <source>
        <strain evidence="2">DNF</strain>
    </source>
</reference>
<protein>
    <recommendedName>
        <fullName evidence="4">DUF5666 domain-containing protein</fullName>
    </recommendedName>
</protein>
<feature type="signal peptide" evidence="1">
    <location>
        <begin position="1"/>
        <end position="22"/>
    </location>
</feature>
<dbReference type="RefSeq" id="WP_289267529.1">
    <property type="nucleotide sequence ID" value="NZ_OX365700.1"/>
</dbReference>
<evidence type="ECO:0000313" key="3">
    <source>
        <dbReference type="Proteomes" id="UP001179121"/>
    </source>
</evidence>
<name>A0AA86T2G0_9BACT</name>
<feature type="chain" id="PRO_5041655725" description="DUF5666 domain-containing protein" evidence="1">
    <location>
        <begin position="23"/>
        <end position="109"/>
    </location>
</feature>
<evidence type="ECO:0000313" key="2">
    <source>
        <dbReference type="EMBL" id="CAI4030545.1"/>
    </source>
</evidence>
<evidence type="ECO:0008006" key="4">
    <source>
        <dbReference type="Google" id="ProtNLM"/>
    </source>
</evidence>
<sequence length="109" mass="11533">MITLRLLALMAFLLAAHVPNLAAHGPGQHVLGTVTGITGTQLDVTTQKGEKLSILLNEKTQFRPRGASTSGPLPKIGDRVVVETTKEGERLVATEVLFSNKPAPAKPAK</sequence>
<organism evidence="2 3">
    <name type="scientific">Nitrospira tepida</name>
    <dbReference type="NCBI Taxonomy" id="2973512"/>
    <lineage>
        <taxon>Bacteria</taxon>
        <taxon>Pseudomonadati</taxon>
        <taxon>Nitrospirota</taxon>
        <taxon>Nitrospiria</taxon>
        <taxon>Nitrospirales</taxon>
        <taxon>Nitrospiraceae</taxon>
        <taxon>Nitrospira</taxon>
    </lineage>
</organism>
<accession>A0AA86T2G0</accession>
<dbReference type="Proteomes" id="UP001179121">
    <property type="component" value="Chromosome"/>
</dbReference>